<feature type="domain" description="Glycoside hydrolase family 3 N-terminal" evidence="6">
    <location>
        <begin position="38"/>
        <end position="313"/>
    </location>
</feature>
<proteinExistence type="inferred from homology"/>
<comment type="caution">
    <text evidence="7">The sequence shown here is derived from an EMBL/GenBank/DDBJ whole genome shotgun (WGS) entry which is preliminary data.</text>
</comment>
<evidence type="ECO:0000259" key="6">
    <source>
        <dbReference type="Pfam" id="PF00933"/>
    </source>
</evidence>
<accession>A0A2P8FIS8</accession>
<evidence type="ECO:0000256" key="2">
    <source>
        <dbReference type="ARBA" id="ARBA00005336"/>
    </source>
</evidence>
<comment type="similarity">
    <text evidence="2">Belongs to the glycosyl hydrolase 3 family.</text>
</comment>
<dbReference type="InterPro" id="IPR036962">
    <property type="entry name" value="Glyco_hydro_3_N_sf"/>
</dbReference>
<organism evidence="7 8">
    <name type="scientific">Shimia abyssi</name>
    <dbReference type="NCBI Taxonomy" id="1662395"/>
    <lineage>
        <taxon>Bacteria</taxon>
        <taxon>Pseudomonadati</taxon>
        <taxon>Pseudomonadota</taxon>
        <taxon>Alphaproteobacteria</taxon>
        <taxon>Rhodobacterales</taxon>
        <taxon>Roseobacteraceae</taxon>
    </lineage>
</organism>
<dbReference type="NCBIfam" id="NF003740">
    <property type="entry name" value="PRK05337.1"/>
    <property type="match status" value="1"/>
</dbReference>
<dbReference type="GO" id="GO:0009254">
    <property type="term" value="P:peptidoglycan turnover"/>
    <property type="evidence" value="ECO:0007669"/>
    <property type="project" value="TreeGrafter"/>
</dbReference>
<dbReference type="PANTHER" id="PTHR30480:SF13">
    <property type="entry name" value="BETA-HEXOSAMINIDASE"/>
    <property type="match status" value="1"/>
</dbReference>
<comment type="catalytic activity">
    <reaction evidence="1">
        <text>Hydrolysis of terminal non-reducing N-acetyl-D-hexosamine residues in N-acetyl-beta-D-hexosaminides.</text>
        <dbReference type="EC" id="3.2.1.52"/>
    </reaction>
</comment>
<reference evidence="7 8" key="1">
    <citation type="submission" date="2018-03" db="EMBL/GenBank/DDBJ databases">
        <title>Genomic Encyclopedia of Archaeal and Bacterial Type Strains, Phase II (KMG-II): from individual species to whole genera.</title>
        <authorList>
            <person name="Goeker M."/>
        </authorList>
    </citation>
    <scope>NUCLEOTIDE SEQUENCE [LARGE SCALE GENOMIC DNA]</scope>
    <source>
        <strain evidence="7 8">DSM 100673</strain>
    </source>
</reference>
<dbReference type="PANTHER" id="PTHR30480">
    <property type="entry name" value="BETA-HEXOSAMINIDASE-RELATED"/>
    <property type="match status" value="1"/>
</dbReference>
<dbReference type="Pfam" id="PF00933">
    <property type="entry name" value="Glyco_hydro_3"/>
    <property type="match status" value="1"/>
</dbReference>
<sequence length="334" mass="36248">MYSGDNPVSRFGATILGCDGTRLTSDEKALFRAARPFGFILFARNIETADQVRALCDELRDCVSHDAPILVDQEGGRVQRFRAPLATEWLPPLDQVAASGADAVRFMTLRYWMMALELRALGVDANCAPMLDVAHSDTHPFLKNRCYGYNAETVAKIGRAVANGLMAGGVLPVMKHMPGHGRAIADSHKDLPRVSVPREDLEMDFAPFRALNDLPMGMTAHIVFDAIDNAPATTSEAMMQVIRDEIGFDGLMMTDDLSMEALSGSLADRARASVAAGCDVVLYCKGQLDELHEVVEASGEMTAAAQARAERVLGLRQSSQMVDIEALTAELKAF</sequence>
<evidence type="ECO:0000313" key="8">
    <source>
        <dbReference type="Proteomes" id="UP000240418"/>
    </source>
</evidence>
<evidence type="ECO:0000256" key="5">
    <source>
        <dbReference type="ARBA" id="ARBA00023295"/>
    </source>
</evidence>
<dbReference type="Gene3D" id="3.20.20.300">
    <property type="entry name" value="Glycoside hydrolase, family 3, N-terminal domain"/>
    <property type="match status" value="1"/>
</dbReference>
<dbReference type="AlphaFoldDB" id="A0A2P8FIS8"/>
<dbReference type="GO" id="GO:0005975">
    <property type="term" value="P:carbohydrate metabolic process"/>
    <property type="evidence" value="ECO:0007669"/>
    <property type="project" value="InterPro"/>
</dbReference>
<keyword evidence="4" id="KW-0378">Hydrolase</keyword>
<dbReference type="InterPro" id="IPR050226">
    <property type="entry name" value="NagZ_Beta-hexosaminidase"/>
</dbReference>
<protein>
    <recommendedName>
        <fullName evidence="3">beta-N-acetylhexosaminidase</fullName>
        <ecNumber evidence="3">3.2.1.52</ecNumber>
    </recommendedName>
</protein>
<dbReference type="EMBL" id="PYGJ01000001">
    <property type="protein sequence ID" value="PSL21608.1"/>
    <property type="molecule type" value="Genomic_DNA"/>
</dbReference>
<keyword evidence="8" id="KW-1185">Reference proteome</keyword>
<dbReference type="SUPFAM" id="SSF51445">
    <property type="entry name" value="(Trans)glycosidases"/>
    <property type="match status" value="1"/>
</dbReference>
<evidence type="ECO:0000256" key="3">
    <source>
        <dbReference type="ARBA" id="ARBA00012663"/>
    </source>
</evidence>
<dbReference type="Proteomes" id="UP000240418">
    <property type="component" value="Unassembled WGS sequence"/>
</dbReference>
<dbReference type="EC" id="3.2.1.52" evidence="3"/>
<evidence type="ECO:0000256" key="1">
    <source>
        <dbReference type="ARBA" id="ARBA00001231"/>
    </source>
</evidence>
<keyword evidence="5" id="KW-0326">Glycosidase</keyword>
<evidence type="ECO:0000313" key="7">
    <source>
        <dbReference type="EMBL" id="PSL21608.1"/>
    </source>
</evidence>
<dbReference type="GO" id="GO:0004563">
    <property type="term" value="F:beta-N-acetylhexosaminidase activity"/>
    <property type="evidence" value="ECO:0007669"/>
    <property type="project" value="UniProtKB-EC"/>
</dbReference>
<dbReference type="InterPro" id="IPR001764">
    <property type="entry name" value="Glyco_hydro_3_N"/>
</dbReference>
<name>A0A2P8FIS8_9RHOB</name>
<dbReference type="InterPro" id="IPR017853">
    <property type="entry name" value="GH"/>
</dbReference>
<gene>
    <name evidence="7" type="ORF">CLV88_10131</name>
</gene>
<evidence type="ECO:0000256" key="4">
    <source>
        <dbReference type="ARBA" id="ARBA00022801"/>
    </source>
</evidence>